<accession>A0A496PJ90</accession>
<gene>
    <name evidence="4" type="ORF">DWQ67_08290</name>
</gene>
<keyword evidence="5" id="KW-1185">Reference proteome</keyword>
<dbReference type="CDD" id="cd04301">
    <property type="entry name" value="NAT_SF"/>
    <property type="match status" value="1"/>
</dbReference>
<sequence length="158" mass="16705">MVVELGAEHAEAAAALWAEAGLVRPWNDPQGDFLRAVSGRTSAVLGVIGMLDDAGAGTAEPVPALRGTAMVGADGHRGWVYYVAVRPQDRGQGLGALLMAAAEDWLRQAGAPKVQLMVRTTNAAVVGFYERLGYADQHTSVLGKFLDPELEALRRSHG</sequence>
<dbReference type="Proteomes" id="UP000273119">
    <property type="component" value="Unassembled WGS sequence"/>
</dbReference>
<comment type="caution">
    <text evidence="4">The sequence shown here is derived from an EMBL/GenBank/DDBJ whole genome shotgun (WGS) entry which is preliminary data.</text>
</comment>
<proteinExistence type="predicted"/>
<dbReference type="PROSITE" id="PS51186">
    <property type="entry name" value="GNAT"/>
    <property type="match status" value="1"/>
</dbReference>
<dbReference type="AlphaFoldDB" id="A0A496PJ90"/>
<dbReference type="InterPro" id="IPR016181">
    <property type="entry name" value="Acyl_CoA_acyltransferase"/>
</dbReference>
<protein>
    <submittedName>
        <fullName evidence="4">GNAT family acetyltransferase</fullName>
    </submittedName>
</protein>
<organism evidence="4 5">
    <name type="scientific">Galactobacter caseinivorans</name>
    <dbReference type="NCBI Taxonomy" id="2676123"/>
    <lineage>
        <taxon>Bacteria</taxon>
        <taxon>Bacillati</taxon>
        <taxon>Actinomycetota</taxon>
        <taxon>Actinomycetes</taxon>
        <taxon>Micrococcales</taxon>
        <taxon>Micrococcaceae</taxon>
        <taxon>Galactobacter</taxon>
    </lineage>
</organism>
<dbReference type="PANTHER" id="PTHR43072:SF51">
    <property type="entry name" value="ABC SUPERFAMILY TRANSPORT PROTEIN"/>
    <property type="match status" value="1"/>
</dbReference>
<dbReference type="Gene3D" id="3.40.630.30">
    <property type="match status" value="1"/>
</dbReference>
<dbReference type="Pfam" id="PF00583">
    <property type="entry name" value="Acetyltransf_1"/>
    <property type="match status" value="1"/>
</dbReference>
<evidence type="ECO:0000256" key="2">
    <source>
        <dbReference type="ARBA" id="ARBA00023315"/>
    </source>
</evidence>
<evidence type="ECO:0000259" key="3">
    <source>
        <dbReference type="PROSITE" id="PS51186"/>
    </source>
</evidence>
<evidence type="ECO:0000313" key="5">
    <source>
        <dbReference type="Proteomes" id="UP000273119"/>
    </source>
</evidence>
<evidence type="ECO:0000256" key="1">
    <source>
        <dbReference type="ARBA" id="ARBA00022679"/>
    </source>
</evidence>
<dbReference type="PANTHER" id="PTHR43072">
    <property type="entry name" value="N-ACETYLTRANSFERASE"/>
    <property type="match status" value="1"/>
</dbReference>
<dbReference type="NCBIfam" id="NF002959">
    <property type="entry name" value="PRK03624.1"/>
    <property type="match status" value="1"/>
</dbReference>
<name>A0A496PJ90_9MICC</name>
<feature type="domain" description="N-acetyltransferase" evidence="3">
    <location>
        <begin position="1"/>
        <end position="158"/>
    </location>
</feature>
<keyword evidence="2" id="KW-0012">Acyltransferase</keyword>
<dbReference type="InterPro" id="IPR000182">
    <property type="entry name" value="GNAT_dom"/>
</dbReference>
<dbReference type="GO" id="GO:0016747">
    <property type="term" value="F:acyltransferase activity, transferring groups other than amino-acyl groups"/>
    <property type="evidence" value="ECO:0007669"/>
    <property type="project" value="InterPro"/>
</dbReference>
<dbReference type="EMBL" id="QQXL01000004">
    <property type="protein sequence ID" value="RKW70561.1"/>
    <property type="molecule type" value="Genomic_DNA"/>
</dbReference>
<evidence type="ECO:0000313" key="4">
    <source>
        <dbReference type="EMBL" id="RKW70561.1"/>
    </source>
</evidence>
<keyword evidence="1 4" id="KW-0808">Transferase</keyword>
<reference evidence="4 5" key="1">
    <citation type="submission" date="2018-07" db="EMBL/GenBank/DDBJ databases">
        <title>Arthrobacter sp. nov., isolated from raw cow's milk with high bacterial count.</title>
        <authorList>
            <person name="Hahne J."/>
            <person name="Isele D."/>
            <person name="Lipski A."/>
        </authorList>
    </citation>
    <scope>NUCLEOTIDE SEQUENCE [LARGE SCALE GENOMIC DNA]</scope>
    <source>
        <strain evidence="4 5">JZ R-183</strain>
    </source>
</reference>
<dbReference type="SUPFAM" id="SSF55729">
    <property type="entry name" value="Acyl-CoA N-acyltransferases (Nat)"/>
    <property type="match status" value="1"/>
</dbReference>